<dbReference type="PROSITE" id="PS51257">
    <property type="entry name" value="PROKAR_LIPOPROTEIN"/>
    <property type="match status" value="1"/>
</dbReference>
<dbReference type="EMBL" id="CP060052">
    <property type="protein sequence ID" value="QNE05013.1"/>
    <property type="molecule type" value="Genomic_DNA"/>
</dbReference>
<dbReference type="RefSeq" id="WP_185884242.1">
    <property type="nucleotide sequence ID" value="NZ_CP060052.1"/>
</dbReference>
<reference evidence="2 3" key="1">
    <citation type="submission" date="2020-08" db="EMBL/GenBank/DDBJ databases">
        <authorList>
            <person name="Liu G."/>
            <person name="Sun C."/>
        </authorList>
    </citation>
    <scope>NUCLEOTIDE SEQUENCE [LARGE SCALE GENOMIC DNA]</scope>
    <source>
        <strain evidence="2 3">OT19</strain>
    </source>
</reference>
<feature type="chain" id="PRO_5028918627" description="DUF2845 domain-containing protein" evidence="1">
    <location>
        <begin position="20"/>
        <end position="98"/>
    </location>
</feature>
<keyword evidence="1" id="KW-0732">Signal</keyword>
<feature type="signal peptide" evidence="1">
    <location>
        <begin position="1"/>
        <end position="19"/>
    </location>
</feature>
<accession>A0A7G6VTE8</accession>
<dbReference type="AlphaFoldDB" id="A0A7G6VTE8"/>
<protein>
    <recommendedName>
        <fullName evidence="4">DUF2845 domain-containing protein</fullName>
    </recommendedName>
</protein>
<evidence type="ECO:0000313" key="2">
    <source>
        <dbReference type="EMBL" id="QNE05013.1"/>
    </source>
</evidence>
<dbReference type="Proteomes" id="UP000515297">
    <property type="component" value="Chromosome"/>
</dbReference>
<gene>
    <name evidence="2" type="ORF">H4O24_14065</name>
</gene>
<sequence>MKRQLFLLLGSTLSLFGCADPNAPIKMRSGKLTQTQVDQIITRCGGPSGMGVIESGSLTIKPVSDLTVTGCVLKAIYDTGETTLTTVGNERYVTPEVR</sequence>
<organism evidence="2 3">
    <name type="scientific">Croceicoccus marinus</name>
    <dbReference type="NCBI Taxonomy" id="450378"/>
    <lineage>
        <taxon>Bacteria</taxon>
        <taxon>Pseudomonadati</taxon>
        <taxon>Pseudomonadota</taxon>
        <taxon>Alphaproteobacteria</taxon>
        <taxon>Sphingomonadales</taxon>
        <taxon>Erythrobacteraceae</taxon>
        <taxon>Croceicoccus</taxon>
    </lineage>
</organism>
<evidence type="ECO:0008006" key="4">
    <source>
        <dbReference type="Google" id="ProtNLM"/>
    </source>
</evidence>
<evidence type="ECO:0000313" key="3">
    <source>
        <dbReference type="Proteomes" id="UP000515297"/>
    </source>
</evidence>
<name>A0A7G6VTE8_9SPHN</name>
<proteinExistence type="predicted"/>
<evidence type="ECO:0000256" key="1">
    <source>
        <dbReference type="SAM" id="SignalP"/>
    </source>
</evidence>